<dbReference type="AlphaFoldDB" id="A0ABD1QIW6"/>
<evidence type="ECO:0000313" key="1">
    <source>
        <dbReference type="EMBL" id="KAL2474761.1"/>
    </source>
</evidence>
<dbReference type="Proteomes" id="UP001604336">
    <property type="component" value="Unassembled WGS sequence"/>
</dbReference>
<proteinExistence type="predicted"/>
<keyword evidence="2" id="KW-1185">Reference proteome</keyword>
<dbReference type="PANTHER" id="PTHR48449">
    <property type="entry name" value="DUF1985 DOMAIN-CONTAINING PROTEIN"/>
    <property type="match status" value="1"/>
</dbReference>
<evidence type="ECO:0008006" key="3">
    <source>
        <dbReference type="Google" id="ProtNLM"/>
    </source>
</evidence>
<dbReference type="PANTHER" id="PTHR48449:SF1">
    <property type="entry name" value="DUF1985 DOMAIN-CONTAINING PROTEIN"/>
    <property type="match status" value="1"/>
</dbReference>
<accession>A0ABD1QIW6</accession>
<dbReference type="EMBL" id="JBFOLK010000011">
    <property type="protein sequence ID" value="KAL2474761.1"/>
    <property type="molecule type" value="Genomic_DNA"/>
</dbReference>
<protein>
    <recommendedName>
        <fullName evidence="3">Ulp1-like peptidase</fullName>
    </recommendedName>
</protein>
<sequence>MRLVDLDELESFPWRKDLFNTTFTYLKSALNTKADDEGLITYRLCGFPIAFQVWIYDILSLDGILCEKIHGSWPRIINWTTDKRIMSSQLEDSMFDSFEANSFETCEEKKEAPYCIQMFEEASAAHTHDNNKDVVNPPARQRKNLSAAPMCNEFVERPNVVESKEKYVDSKSRYNENVINRLIDVQMKQEQMLHEMMSFKHGVESMIADFRNEINERFKQISSPKAGERHLDDKVHEIECAVSEKEQPLCEDNLPSFDLGIDFTPNDIFPRLSDGSFYTNEVLENVDKAIDEA</sequence>
<comment type="caution">
    <text evidence="1">The sequence shown here is derived from an EMBL/GenBank/DDBJ whole genome shotgun (WGS) entry which is preliminary data.</text>
</comment>
<gene>
    <name evidence="1" type="ORF">Adt_35497</name>
</gene>
<name>A0ABD1QIW6_9LAMI</name>
<organism evidence="1 2">
    <name type="scientific">Abeliophyllum distichum</name>
    <dbReference type="NCBI Taxonomy" id="126358"/>
    <lineage>
        <taxon>Eukaryota</taxon>
        <taxon>Viridiplantae</taxon>
        <taxon>Streptophyta</taxon>
        <taxon>Embryophyta</taxon>
        <taxon>Tracheophyta</taxon>
        <taxon>Spermatophyta</taxon>
        <taxon>Magnoliopsida</taxon>
        <taxon>eudicotyledons</taxon>
        <taxon>Gunneridae</taxon>
        <taxon>Pentapetalae</taxon>
        <taxon>asterids</taxon>
        <taxon>lamiids</taxon>
        <taxon>Lamiales</taxon>
        <taxon>Oleaceae</taxon>
        <taxon>Forsythieae</taxon>
        <taxon>Abeliophyllum</taxon>
    </lineage>
</organism>
<evidence type="ECO:0000313" key="2">
    <source>
        <dbReference type="Proteomes" id="UP001604336"/>
    </source>
</evidence>
<reference evidence="2" key="1">
    <citation type="submission" date="2024-07" db="EMBL/GenBank/DDBJ databases">
        <title>Two chromosome-level genome assemblies of Korean endemic species Abeliophyllum distichum and Forsythia ovata (Oleaceae).</title>
        <authorList>
            <person name="Jang H."/>
        </authorList>
    </citation>
    <scope>NUCLEOTIDE SEQUENCE [LARGE SCALE GENOMIC DNA]</scope>
</reference>